<dbReference type="PANTHER" id="PTHR24096">
    <property type="entry name" value="LONG-CHAIN-FATTY-ACID--COA LIGASE"/>
    <property type="match status" value="1"/>
</dbReference>
<dbReference type="GO" id="GO:0016405">
    <property type="term" value="F:CoA-ligase activity"/>
    <property type="evidence" value="ECO:0007669"/>
    <property type="project" value="TreeGrafter"/>
</dbReference>
<dbReference type="EMBL" id="JAGSOH010000108">
    <property type="protein sequence ID" value="MBR7829972.1"/>
    <property type="molecule type" value="Genomic_DNA"/>
</dbReference>
<dbReference type="PANTHER" id="PTHR24096:SF149">
    <property type="entry name" value="AMP-BINDING DOMAIN-CONTAINING PROTEIN-RELATED"/>
    <property type="match status" value="1"/>
</dbReference>
<evidence type="ECO:0000313" key="5">
    <source>
        <dbReference type="EMBL" id="MBR7829972.1"/>
    </source>
</evidence>
<feature type="domain" description="AMP-dependent synthetase/ligase" evidence="3">
    <location>
        <begin position="31"/>
        <end position="397"/>
    </location>
</feature>
<dbReference type="Pfam" id="PF00501">
    <property type="entry name" value="AMP-binding"/>
    <property type="match status" value="1"/>
</dbReference>
<comment type="caution">
    <text evidence="5">The sequence shown here is derived from an EMBL/GenBank/DDBJ whole genome shotgun (WGS) entry which is preliminary data.</text>
</comment>
<dbReference type="SUPFAM" id="SSF56801">
    <property type="entry name" value="Acetyl-CoA synthetase-like"/>
    <property type="match status" value="1"/>
</dbReference>
<name>A0A941EGA6_9ACTN</name>
<dbReference type="RefSeq" id="WP_212521104.1">
    <property type="nucleotide sequence ID" value="NZ_JAGSOH010000108.1"/>
</dbReference>
<sequence length="535" mass="56645">MTFASPFPPVSIPDVSLYDYLFANLDPAADLDRTAFVDVPTGNAVTYRELRDDVVATAGALSAIGVAPGEVVALHAPNGPDYGVAFHGVLRAGAAVTTMPVLATPEDIAKQLKASHAVAMLADPIVAANALAGAEAAGLPADRVILLRETGDAAHAGRPVLRTLIASAPQPPEVELDPATQLAALPYSSGTTGRPKGVRLSHRNLVANIAQIEDRIGVQRDDVVIAVLPFFHIYGMTVLLNYALRRRSTLVTMPRFDLAEFLGAIARHRVTFAFIAPPIAVALAKHPAVEDYDLSSLRVLFCGAAPLDGDLGRALADRLGVAVLQGYGMSELSPVSHFTPEAMAGEVSCESVGFAVPNSENKLLDPATGKEIPKPESGVSERGELCIKGPNVMLGYLDDADATDAMIDADGFLHTGDVATVDARGCVTIVDRIKELIKYKGYQVAPAELEALLLTHPSIADAAVIGVHDADGEEVPKAFVVRRGADALTGQQVMDYVAERVAPYKKVRVVEFIDVVPKSASGKILRRELRDREKA</sequence>
<protein>
    <submittedName>
        <fullName evidence="5">AMP-binding protein</fullName>
    </submittedName>
</protein>
<keyword evidence="2" id="KW-0436">Ligase</keyword>
<keyword evidence="6" id="KW-1185">Reference proteome</keyword>
<accession>A0A941EGA6</accession>
<dbReference type="Pfam" id="PF13193">
    <property type="entry name" value="AMP-binding_C"/>
    <property type="match status" value="1"/>
</dbReference>
<dbReference type="AlphaFoldDB" id="A0A941EGA6"/>
<dbReference type="InterPro" id="IPR042099">
    <property type="entry name" value="ANL_N_sf"/>
</dbReference>
<proteinExistence type="inferred from homology"/>
<evidence type="ECO:0000256" key="2">
    <source>
        <dbReference type="ARBA" id="ARBA00022598"/>
    </source>
</evidence>
<dbReference type="Gene3D" id="3.30.300.30">
    <property type="match status" value="1"/>
</dbReference>
<feature type="domain" description="AMP-binding enzyme C-terminal" evidence="4">
    <location>
        <begin position="448"/>
        <end position="523"/>
    </location>
</feature>
<dbReference type="InterPro" id="IPR020845">
    <property type="entry name" value="AMP-binding_CS"/>
</dbReference>
<dbReference type="InterPro" id="IPR025110">
    <property type="entry name" value="AMP-bd_C"/>
</dbReference>
<evidence type="ECO:0000259" key="3">
    <source>
        <dbReference type="Pfam" id="PF00501"/>
    </source>
</evidence>
<organism evidence="5 6">
    <name type="scientific">Actinospica acidithermotolerans</name>
    <dbReference type="NCBI Taxonomy" id="2828514"/>
    <lineage>
        <taxon>Bacteria</taxon>
        <taxon>Bacillati</taxon>
        <taxon>Actinomycetota</taxon>
        <taxon>Actinomycetes</taxon>
        <taxon>Catenulisporales</taxon>
        <taxon>Actinospicaceae</taxon>
        <taxon>Actinospica</taxon>
    </lineage>
</organism>
<evidence type="ECO:0000259" key="4">
    <source>
        <dbReference type="Pfam" id="PF13193"/>
    </source>
</evidence>
<dbReference type="InterPro" id="IPR000873">
    <property type="entry name" value="AMP-dep_synth/lig_dom"/>
</dbReference>
<dbReference type="Gene3D" id="3.40.50.12780">
    <property type="entry name" value="N-terminal domain of ligase-like"/>
    <property type="match status" value="1"/>
</dbReference>
<reference evidence="5" key="1">
    <citation type="submission" date="2021-04" db="EMBL/GenBank/DDBJ databases">
        <title>Genome based classification of Actinospica acidithermotolerans sp. nov., an actinobacterium isolated from an Indonesian hot spring.</title>
        <authorList>
            <person name="Kusuma A.B."/>
            <person name="Putra K.E."/>
            <person name="Nafisah S."/>
            <person name="Loh J."/>
            <person name="Nouioui I."/>
            <person name="Goodfellow M."/>
        </authorList>
    </citation>
    <scope>NUCLEOTIDE SEQUENCE</scope>
    <source>
        <strain evidence="5">MGRD01-02</strain>
    </source>
</reference>
<dbReference type="FunFam" id="3.30.300.30:FF:000007">
    <property type="entry name" value="4-coumarate--CoA ligase 2"/>
    <property type="match status" value="1"/>
</dbReference>
<dbReference type="Proteomes" id="UP000676325">
    <property type="component" value="Unassembled WGS sequence"/>
</dbReference>
<evidence type="ECO:0000256" key="1">
    <source>
        <dbReference type="ARBA" id="ARBA00006432"/>
    </source>
</evidence>
<dbReference type="PROSITE" id="PS00455">
    <property type="entry name" value="AMP_BINDING"/>
    <property type="match status" value="1"/>
</dbReference>
<comment type="similarity">
    <text evidence="1">Belongs to the ATP-dependent AMP-binding enzyme family.</text>
</comment>
<dbReference type="InterPro" id="IPR045851">
    <property type="entry name" value="AMP-bd_C_sf"/>
</dbReference>
<evidence type="ECO:0000313" key="6">
    <source>
        <dbReference type="Proteomes" id="UP000676325"/>
    </source>
</evidence>
<gene>
    <name evidence="5" type="ORF">KDK95_26960</name>
</gene>